<dbReference type="Proteomes" id="UP000594263">
    <property type="component" value="Unplaced"/>
</dbReference>
<dbReference type="AlphaFoldDB" id="A0A7N0VEQ6"/>
<dbReference type="Gramene" id="Kaladp0648s0001.1.v1.1">
    <property type="protein sequence ID" value="Kaladp0648s0001.1.v1.1.CDS.1"/>
    <property type="gene ID" value="Kaladp0648s0001.v1.1"/>
</dbReference>
<evidence type="ECO:0000256" key="1">
    <source>
        <dbReference type="SAM" id="SignalP"/>
    </source>
</evidence>
<proteinExistence type="predicted"/>
<sequence length="72" mass="8366">MLVPILLQICDLLYITCDCHSERHSFIFSHVNLLHHTTCVHKGKLSKRDNYTPTCQIDAYFTYGDENRVKPA</sequence>
<dbReference type="EnsemblPlants" id="Kaladp0648s0001.1.v1.1">
    <property type="protein sequence ID" value="Kaladp0648s0001.1.v1.1.CDS.1"/>
    <property type="gene ID" value="Kaladp0648s0001.v1.1"/>
</dbReference>
<accession>A0A7N0VEQ6</accession>
<evidence type="ECO:0000313" key="3">
    <source>
        <dbReference type="Proteomes" id="UP000594263"/>
    </source>
</evidence>
<feature type="chain" id="PRO_5029907768" description="Secreted protein" evidence="1">
    <location>
        <begin position="22"/>
        <end position="72"/>
    </location>
</feature>
<name>A0A7N0VEQ6_KALFE</name>
<keyword evidence="3" id="KW-1185">Reference proteome</keyword>
<feature type="signal peptide" evidence="1">
    <location>
        <begin position="1"/>
        <end position="21"/>
    </location>
</feature>
<reference evidence="2" key="1">
    <citation type="submission" date="2021-01" db="UniProtKB">
        <authorList>
            <consortium name="EnsemblPlants"/>
        </authorList>
    </citation>
    <scope>IDENTIFICATION</scope>
</reference>
<organism evidence="2 3">
    <name type="scientific">Kalanchoe fedtschenkoi</name>
    <name type="common">Lavender scallops</name>
    <name type="synonym">South American air plant</name>
    <dbReference type="NCBI Taxonomy" id="63787"/>
    <lineage>
        <taxon>Eukaryota</taxon>
        <taxon>Viridiplantae</taxon>
        <taxon>Streptophyta</taxon>
        <taxon>Embryophyta</taxon>
        <taxon>Tracheophyta</taxon>
        <taxon>Spermatophyta</taxon>
        <taxon>Magnoliopsida</taxon>
        <taxon>eudicotyledons</taxon>
        <taxon>Gunneridae</taxon>
        <taxon>Pentapetalae</taxon>
        <taxon>Saxifragales</taxon>
        <taxon>Crassulaceae</taxon>
        <taxon>Kalanchoe</taxon>
    </lineage>
</organism>
<evidence type="ECO:0008006" key="4">
    <source>
        <dbReference type="Google" id="ProtNLM"/>
    </source>
</evidence>
<keyword evidence="1" id="KW-0732">Signal</keyword>
<protein>
    <recommendedName>
        <fullName evidence="4">Secreted protein</fullName>
    </recommendedName>
</protein>
<evidence type="ECO:0000313" key="2">
    <source>
        <dbReference type="EnsemblPlants" id="Kaladp0648s0001.1.v1.1.CDS.1"/>
    </source>
</evidence>